<dbReference type="Gene3D" id="2.40.110.10">
    <property type="entry name" value="Butyryl-CoA Dehydrogenase, subunit A, domain 2"/>
    <property type="match status" value="1"/>
</dbReference>
<comment type="similarity">
    <text evidence="3">Belongs to the acyl-CoA dehydrogenase family.</text>
</comment>
<dbReference type="EC" id="1.3.8.8" evidence="5"/>
<dbReference type="NCBIfam" id="NF007000">
    <property type="entry name" value="PRK09463.1"/>
    <property type="match status" value="1"/>
</dbReference>
<dbReference type="SUPFAM" id="SSF47203">
    <property type="entry name" value="Acyl-CoA dehydrogenase C-terminal domain-like"/>
    <property type="match status" value="1"/>
</dbReference>
<evidence type="ECO:0000256" key="8">
    <source>
        <dbReference type="ARBA" id="ARBA00022827"/>
    </source>
</evidence>
<organism evidence="16">
    <name type="scientific">Leucothrix mucor</name>
    <dbReference type="NCBI Taxonomy" id="45248"/>
    <lineage>
        <taxon>Bacteria</taxon>
        <taxon>Pseudomonadati</taxon>
        <taxon>Pseudomonadota</taxon>
        <taxon>Gammaproteobacteria</taxon>
        <taxon>Thiotrichales</taxon>
        <taxon>Thiotrichaceae</taxon>
        <taxon>Leucothrix</taxon>
    </lineage>
</organism>
<dbReference type="GO" id="GO:0005737">
    <property type="term" value="C:cytoplasm"/>
    <property type="evidence" value="ECO:0007669"/>
    <property type="project" value="TreeGrafter"/>
</dbReference>
<comment type="cofactor">
    <cofactor evidence="1">
        <name>FAD</name>
        <dbReference type="ChEBI" id="CHEBI:57692"/>
    </cofactor>
</comment>
<dbReference type="SUPFAM" id="SSF56645">
    <property type="entry name" value="Acyl-CoA dehydrogenase NM domain-like"/>
    <property type="match status" value="1"/>
</dbReference>
<dbReference type="CDD" id="cd00567">
    <property type="entry name" value="ACAD"/>
    <property type="match status" value="1"/>
</dbReference>
<dbReference type="EC" id="1.3.8.7" evidence="4"/>
<reference evidence="16" key="1">
    <citation type="journal article" date="2020" name="mSystems">
        <title>Genome- and Community-Level Interaction Insights into Carbon Utilization and Element Cycling Functions of Hydrothermarchaeota in Hydrothermal Sediment.</title>
        <authorList>
            <person name="Zhou Z."/>
            <person name="Liu Y."/>
            <person name="Xu W."/>
            <person name="Pan J."/>
            <person name="Luo Z.H."/>
            <person name="Li M."/>
        </authorList>
    </citation>
    <scope>NUCLEOTIDE SEQUENCE [LARGE SCALE GENOMIC DNA]</scope>
    <source>
        <strain evidence="16">HyVt-493</strain>
    </source>
</reference>
<dbReference type="FunFam" id="1.10.540.10:FF:000004">
    <property type="entry name" value="Acyl-CoA dehydrogenase"/>
    <property type="match status" value="1"/>
</dbReference>
<dbReference type="GO" id="GO:0033539">
    <property type="term" value="P:fatty acid beta-oxidation using acyl-CoA dehydrogenase"/>
    <property type="evidence" value="ECO:0007669"/>
    <property type="project" value="InterPro"/>
</dbReference>
<dbReference type="PANTHER" id="PTHR48083:SF33">
    <property type="entry name" value="ACYL-COENZYME A DEHYDROGENASE"/>
    <property type="match status" value="1"/>
</dbReference>
<protein>
    <recommendedName>
        <fullName evidence="6">Acyl-coenzyme A dehydrogenase</fullName>
        <ecNumber evidence="4">1.3.8.7</ecNumber>
        <ecNumber evidence="5">1.3.8.8</ecNumber>
    </recommendedName>
</protein>
<dbReference type="Proteomes" id="UP000885750">
    <property type="component" value="Unassembled WGS sequence"/>
</dbReference>
<evidence type="ECO:0000259" key="15">
    <source>
        <dbReference type="Pfam" id="PF09317"/>
    </source>
</evidence>
<feature type="domain" description="Acyl-CoA dehydrogenase/oxidase C-terminal" evidence="13">
    <location>
        <begin position="362"/>
        <end position="509"/>
    </location>
</feature>
<dbReference type="InterPro" id="IPR009075">
    <property type="entry name" value="AcylCo_DH/oxidase_C"/>
</dbReference>
<gene>
    <name evidence="16" type="ORF">ENJ51_05385</name>
</gene>
<evidence type="ECO:0000256" key="4">
    <source>
        <dbReference type="ARBA" id="ARBA00012033"/>
    </source>
</evidence>
<evidence type="ECO:0000256" key="7">
    <source>
        <dbReference type="ARBA" id="ARBA00022630"/>
    </source>
</evidence>
<dbReference type="Pfam" id="PF00441">
    <property type="entry name" value="Acyl-CoA_dh_1"/>
    <property type="match status" value="1"/>
</dbReference>
<feature type="coiled-coil region" evidence="12">
    <location>
        <begin position="729"/>
        <end position="781"/>
    </location>
</feature>
<evidence type="ECO:0000256" key="9">
    <source>
        <dbReference type="ARBA" id="ARBA00023002"/>
    </source>
</evidence>
<dbReference type="FunFam" id="1.20.140.10:FF:000009">
    <property type="entry name" value="Acyl-CoA dehydrogenase"/>
    <property type="match status" value="1"/>
</dbReference>
<dbReference type="PANTHER" id="PTHR48083">
    <property type="entry name" value="MEDIUM-CHAIN SPECIFIC ACYL-COA DEHYDROGENASE, MITOCHONDRIAL-RELATED"/>
    <property type="match status" value="1"/>
</dbReference>
<dbReference type="InterPro" id="IPR050741">
    <property type="entry name" value="Acyl-CoA_dehydrogenase"/>
</dbReference>
<keyword evidence="8" id="KW-0274">FAD</keyword>
<name>A0A7V2T2H4_LEUMU</name>
<dbReference type="Pfam" id="PF09317">
    <property type="entry name" value="ACDH_C"/>
    <property type="match status" value="1"/>
</dbReference>
<evidence type="ECO:0000256" key="5">
    <source>
        <dbReference type="ARBA" id="ARBA00012040"/>
    </source>
</evidence>
<comment type="caution">
    <text evidence="16">The sequence shown here is derived from an EMBL/GenBank/DDBJ whole genome shotgun (WGS) entry which is preliminary data.</text>
</comment>
<evidence type="ECO:0000256" key="1">
    <source>
        <dbReference type="ARBA" id="ARBA00001974"/>
    </source>
</evidence>
<keyword evidence="9" id="KW-0560">Oxidoreductase</keyword>
<feature type="domain" description="Acyl-CoA dehydrogenase/oxidase N-terminal" evidence="14">
    <location>
        <begin position="127"/>
        <end position="233"/>
    </location>
</feature>
<dbReference type="InterPro" id="IPR013786">
    <property type="entry name" value="AcylCoA_DH/ox_N"/>
</dbReference>
<evidence type="ECO:0000313" key="16">
    <source>
        <dbReference type="EMBL" id="HFC92229.1"/>
    </source>
</evidence>
<comment type="pathway">
    <text evidence="2">Lipid metabolism; fatty acid beta-oxidation.</text>
</comment>
<evidence type="ECO:0000256" key="6">
    <source>
        <dbReference type="ARBA" id="ARBA00020144"/>
    </source>
</evidence>
<keyword evidence="12" id="KW-0175">Coiled coil</keyword>
<dbReference type="InterPro" id="IPR009100">
    <property type="entry name" value="AcylCoA_DH/oxidase_NM_dom_sf"/>
</dbReference>
<dbReference type="InterPro" id="IPR046373">
    <property type="entry name" value="Acyl-CoA_Oxase/DH_mid-dom_sf"/>
</dbReference>
<sequence length="797" mass="88348">MIWLILLLITIGTLGYLRLPLKNSTLAIGAWLLFSAISGDLTGWLWLIWLPTLVLLSLVNLPNLRKKLISKPAMKLLSINLPTISRTEQEALDGGNVWWDAELFSGKPKWHKLRDLSSARLTAKEQKFLDNQVETLCEMLDDWQITNELLDLPQAIWQFLKKERFFGMVIPEEYGGRGFSALAHSQVIVKVASRSITCAVTIMVPNSLGPGELLQKYGTQKQKDQYLKRLAIGKEIPCFALTGPEAGSDASSIPDAGIVCYQTFAGKDKVLGINLNWEKRYITLGPVATLLGLAFQLYDPDHLIGDKEQIGITVALIPTDTSGIDIGKRHFPLNTPFQNGPNWGENVFIPMDWVIGGVDQVGNGWKMLVECLGEGRGISLPALSTGAAKLASRTIGAYARVRKQFGLPIGQFEGIEEPLAKILANTYLMDAARRLTTTALDHGQRPAVITALLKYQLTERMRQIVNDAMDIQGGAGICLGPSNIIGRAYQAIPIAITVEGANILTRSLIVFGQGALRCHPYLLKEMQATQNKDLDALDHALFSHIGFVISNLSRSFWFGISNAIFEAPGTPLTRRYYRNLTRLSAGFALLTDYALLTLGGSLKRHERLSGRFADILSNLYLCSATLKHFEDQGEPEADLPLLHYACQMALHDAQQAMLAVFYNLPFSSAAKILRGFMFPFGKPYAPPSDQLIHQVAKLALAPSSTRDRLTAGIYMTDNPEDRTGRIEYAFNQAIEAEEAEKKLKKIRKQGKLTSHTMIEQIAEASEKKLITEQEAKQLQTAWLAMRDAIRVDSFDQL</sequence>
<evidence type="ECO:0000256" key="10">
    <source>
        <dbReference type="ARBA" id="ARBA00047882"/>
    </source>
</evidence>
<keyword evidence="7" id="KW-0285">Flavoprotein</keyword>
<evidence type="ECO:0000256" key="3">
    <source>
        <dbReference type="ARBA" id="ARBA00009347"/>
    </source>
</evidence>
<dbReference type="Gene3D" id="1.20.140.10">
    <property type="entry name" value="Butyryl-CoA Dehydrogenase, subunit A, domain 3"/>
    <property type="match status" value="1"/>
</dbReference>
<evidence type="ECO:0000256" key="2">
    <source>
        <dbReference type="ARBA" id="ARBA00005005"/>
    </source>
</evidence>
<dbReference type="GO" id="GO:0050660">
    <property type="term" value="F:flavin adenine dinucleotide binding"/>
    <property type="evidence" value="ECO:0007669"/>
    <property type="project" value="InterPro"/>
</dbReference>
<dbReference type="GO" id="GO:0070991">
    <property type="term" value="F:medium-chain fatty acyl-CoA dehydrogenase activity"/>
    <property type="evidence" value="ECO:0007669"/>
    <property type="project" value="UniProtKB-EC"/>
</dbReference>
<evidence type="ECO:0000259" key="13">
    <source>
        <dbReference type="Pfam" id="PF00441"/>
    </source>
</evidence>
<dbReference type="UniPathway" id="UPA00659"/>
<dbReference type="InterPro" id="IPR037069">
    <property type="entry name" value="AcylCoA_DH/ox_N_sf"/>
</dbReference>
<comment type="catalytic activity">
    <reaction evidence="10">
        <text>a medium-chain 2,3-saturated fatty acyl-CoA + oxidized [electron-transfer flavoprotein] + H(+) = a medium-chain (2E)-enoyl-CoA + reduced [electron-transfer flavoprotein]</text>
        <dbReference type="Rhea" id="RHEA:14477"/>
        <dbReference type="Rhea" id="RHEA-COMP:10685"/>
        <dbReference type="Rhea" id="RHEA-COMP:10686"/>
        <dbReference type="ChEBI" id="CHEBI:15378"/>
        <dbReference type="ChEBI" id="CHEBI:57692"/>
        <dbReference type="ChEBI" id="CHEBI:58307"/>
        <dbReference type="ChEBI" id="CHEBI:83723"/>
        <dbReference type="ChEBI" id="CHEBI:83726"/>
        <dbReference type="EC" id="1.3.8.7"/>
    </reaction>
</comment>
<accession>A0A7V2T2H4</accession>
<dbReference type="InterPro" id="IPR036250">
    <property type="entry name" value="AcylCo_DH-like_C"/>
</dbReference>
<dbReference type="EMBL" id="DRMS01000204">
    <property type="protein sequence ID" value="HFC92229.1"/>
    <property type="molecule type" value="Genomic_DNA"/>
</dbReference>
<feature type="domain" description="Acyl-CoA dehydrogenase C-terminal bacterial-type" evidence="15">
    <location>
        <begin position="516"/>
        <end position="794"/>
    </location>
</feature>
<comment type="catalytic activity">
    <reaction evidence="11">
        <text>a long-chain 2,3-saturated fatty acyl-CoA + oxidized [electron-transfer flavoprotein] + H(+) = a long-chain (2E)-enoyl-CoA + reduced [electron-transfer flavoprotein]</text>
        <dbReference type="Rhea" id="RHEA:17721"/>
        <dbReference type="Rhea" id="RHEA-COMP:10685"/>
        <dbReference type="Rhea" id="RHEA-COMP:10686"/>
        <dbReference type="ChEBI" id="CHEBI:15378"/>
        <dbReference type="ChEBI" id="CHEBI:57692"/>
        <dbReference type="ChEBI" id="CHEBI:58307"/>
        <dbReference type="ChEBI" id="CHEBI:83721"/>
        <dbReference type="ChEBI" id="CHEBI:83727"/>
        <dbReference type="EC" id="1.3.8.8"/>
    </reaction>
</comment>
<dbReference type="AlphaFoldDB" id="A0A7V2T2H4"/>
<dbReference type="NCBIfam" id="NF009586">
    <property type="entry name" value="PRK13026.1"/>
    <property type="match status" value="1"/>
</dbReference>
<dbReference type="Pfam" id="PF02771">
    <property type="entry name" value="Acyl-CoA_dh_N"/>
    <property type="match status" value="1"/>
</dbReference>
<dbReference type="GO" id="GO:0004466">
    <property type="term" value="F:long-chain fatty acyl-CoA dehydrogenase activity"/>
    <property type="evidence" value="ECO:0007669"/>
    <property type="project" value="UniProtKB-EC"/>
</dbReference>
<evidence type="ECO:0000256" key="11">
    <source>
        <dbReference type="ARBA" id="ARBA00049247"/>
    </source>
</evidence>
<proteinExistence type="inferred from homology"/>
<evidence type="ECO:0000256" key="12">
    <source>
        <dbReference type="SAM" id="Coils"/>
    </source>
</evidence>
<dbReference type="Gene3D" id="1.10.540.10">
    <property type="entry name" value="Acyl-CoA dehydrogenase/oxidase, N-terminal domain"/>
    <property type="match status" value="1"/>
</dbReference>
<dbReference type="InterPro" id="IPR015396">
    <property type="entry name" value="FadE_C"/>
</dbReference>
<evidence type="ECO:0000259" key="14">
    <source>
        <dbReference type="Pfam" id="PF02771"/>
    </source>
</evidence>